<dbReference type="STRING" id="188872.SAMN03080602_03898"/>
<organism evidence="9 10">
    <name type="scientific">Arenibacter troitsensis</name>
    <dbReference type="NCBI Taxonomy" id="188872"/>
    <lineage>
        <taxon>Bacteria</taxon>
        <taxon>Pseudomonadati</taxon>
        <taxon>Bacteroidota</taxon>
        <taxon>Flavobacteriia</taxon>
        <taxon>Flavobacteriales</taxon>
        <taxon>Flavobacteriaceae</taxon>
        <taxon>Arenibacter</taxon>
    </lineage>
</organism>
<feature type="coiled-coil region" evidence="8">
    <location>
        <begin position="330"/>
        <end position="382"/>
    </location>
</feature>
<dbReference type="GO" id="GO:0015562">
    <property type="term" value="F:efflux transmembrane transporter activity"/>
    <property type="evidence" value="ECO:0007669"/>
    <property type="project" value="InterPro"/>
</dbReference>
<evidence type="ECO:0000256" key="5">
    <source>
        <dbReference type="ARBA" id="ARBA00022692"/>
    </source>
</evidence>
<evidence type="ECO:0000313" key="9">
    <source>
        <dbReference type="EMBL" id="SMG49871.1"/>
    </source>
</evidence>
<keyword evidence="7" id="KW-0998">Cell outer membrane</keyword>
<dbReference type="GO" id="GO:0015288">
    <property type="term" value="F:porin activity"/>
    <property type="evidence" value="ECO:0007669"/>
    <property type="project" value="TreeGrafter"/>
</dbReference>
<evidence type="ECO:0000256" key="1">
    <source>
        <dbReference type="ARBA" id="ARBA00004442"/>
    </source>
</evidence>
<keyword evidence="8" id="KW-0175">Coiled coil</keyword>
<dbReference type="Gene3D" id="1.20.1600.10">
    <property type="entry name" value="Outer membrane efflux proteins (OEP)"/>
    <property type="match status" value="1"/>
</dbReference>
<evidence type="ECO:0000256" key="8">
    <source>
        <dbReference type="SAM" id="Coils"/>
    </source>
</evidence>
<keyword evidence="5" id="KW-0812">Transmembrane</keyword>
<keyword evidence="3" id="KW-0813">Transport</keyword>
<dbReference type="PANTHER" id="PTHR30026:SF21">
    <property type="entry name" value="SLR1270 PROTEIN"/>
    <property type="match status" value="1"/>
</dbReference>
<keyword evidence="4" id="KW-1134">Transmembrane beta strand</keyword>
<evidence type="ECO:0000256" key="7">
    <source>
        <dbReference type="ARBA" id="ARBA00023237"/>
    </source>
</evidence>
<sequence>MKNIIYILSFLGTLSLVHAQERVLISKEEVLTKVRENNNTLKMSQQDVLAAKGDFNQSNAVILPNISVSHTAIATTNPLMAFGSKLNQEILTQADFDPLLLNNPSQIEDYATRIIVQQPLVNLDGIFQRKAAKAKLNAVELKADRTNDYMDLEVEKTYMQLQLAYKSVKVLEEAKKAALENRRLADNSFKQGYLQKSDVLAVEVRLTEIDNQLQYAKSNIHNVSNYLSVLMNDNSYAVLQPSDSLTLVVSDIYTEGLPENRKDLQAMSLSSEAYQQMYRADKMSFLPSLNAFGTYELHDDQVFQGNANGYLIGAELKWNIFEGSNRFGKVQKSRAEFEKSKLEMHQYKAESLVELNRAVRLLQDAKNNLELTSLALQQSEESLRIRTNRFKQGLEKTTDLLNTETQFSQKRLEYYTTIFNYNYALAYVKFLTKE</sequence>
<dbReference type="Pfam" id="PF02321">
    <property type="entry name" value="OEP"/>
    <property type="match status" value="1"/>
</dbReference>
<evidence type="ECO:0000256" key="6">
    <source>
        <dbReference type="ARBA" id="ARBA00023136"/>
    </source>
</evidence>
<name>A0A1X7L7Q1_9FLAO</name>
<dbReference type="GO" id="GO:0009279">
    <property type="term" value="C:cell outer membrane"/>
    <property type="evidence" value="ECO:0007669"/>
    <property type="project" value="UniProtKB-SubCell"/>
</dbReference>
<keyword evidence="10" id="KW-1185">Reference proteome</keyword>
<dbReference type="Proteomes" id="UP000193420">
    <property type="component" value="Unassembled WGS sequence"/>
</dbReference>
<dbReference type="InterPro" id="IPR051906">
    <property type="entry name" value="TolC-like"/>
</dbReference>
<dbReference type="SUPFAM" id="SSF56954">
    <property type="entry name" value="Outer membrane efflux proteins (OEP)"/>
    <property type="match status" value="1"/>
</dbReference>
<gene>
    <name evidence="9" type="ORF">SAMN03080602_03898</name>
</gene>
<dbReference type="OrthoDB" id="13803at2"/>
<evidence type="ECO:0000256" key="4">
    <source>
        <dbReference type="ARBA" id="ARBA00022452"/>
    </source>
</evidence>
<proteinExistence type="inferred from homology"/>
<keyword evidence="6" id="KW-0472">Membrane</keyword>
<evidence type="ECO:0000313" key="10">
    <source>
        <dbReference type="Proteomes" id="UP000193420"/>
    </source>
</evidence>
<comment type="subcellular location">
    <subcellularLocation>
        <location evidence="1">Cell outer membrane</location>
    </subcellularLocation>
</comment>
<dbReference type="PANTHER" id="PTHR30026">
    <property type="entry name" value="OUTER MEMBRANE PROTEIN TOLC"/>
    <property type="match status" value="1"/>
</dbReference>
<dbReference type="RefSeq" id="WP_085500566.1">
    <property type="nucleotide sequence ID" value="NZ_FXAO01000010.1"/>
</dbReference>
<dbReference type="GO" id="GO:1990281">
    <property type="term" value="C:efflux pump complex"/>
    <property type="evidence" value="ECO:0007669"/>
    <property type="project" value="TreeGrafter"/>
</dbReference>
<dbReference type="AlphaFoldDB" id="A0A1X7L7Q1"/>
<evidence type="ECO:0000256" key="2">
    <source>
        <dbReference type="ARBA" id="ARBA00007613"/>
    </source>
</evidence>
<reference evidence="10" key="1">
    <citation type="submission" date="2017-04" db="EMBL/GenBank/DDBJ databases">
        <authorList>
            <person name="Varghese N."/>
            <person name="Submissions S."/>
        </authorList>
    </citation>
    <scope>NUCLEOTIDE SEQUENCE [LARGE SCALE GENOMIC DNA]</scope>
    <source>
        <strain evidence="10">DSM 19835</strain>
    </source>
</reference>
<protein>
    <submittedName>
        <fullName evidence="9">Outer membrane protein TolC</fullName>
    </submittedName>
</protein>
<dbReference type="InterPro" id="IPR003423">
    <property type="entry name" value="OMP_efflux"/>
</dbReference>
<evidence type="ECO:0000256" key="3">
    <source>
        <dbReference type="ARBA" id="ARBA00022448"/>
    </source>
</evidence>
<dbReference type="EMBL" id="FXAO01000010">
    <property type="protein sequence ID" value="SMG49871.1"/>
    <property type="molecule type" value="Genomic_DNA"/>
</dbReference>
<comment type="similarity">
    <text evidence="2">Belongs to the outer membrane factor (OMF) (TC 1.B.17) family.</text>
</comment>
<accession>A0A1X7L7Q1</accession>